<dbReference type="AlphaFoldDB" id="A0ABD4TUK6"/>
<dbReference type="GO" id="GO:0005886">
    <property type="term" value="C:plasma membrane"/>
    <property type="evidence" value="ECO:0007669"/>
    <property type="project" value="UniProtKB-SubCell"/>
</dbReference>
<evidence type="ECO:0000256" key="1">
    <source>
        <dbReference type="ARBA" id="ARBA00004202"/>
    </source>
</evidence>
<evidence type="ECO:0000256" key="6">
    <source>
        <dbReference type="ARBA" id="ARBA00023136"/>
    </source>
</evidence>
<dbReference type="EMBL" id="JAGPYW010000014">
    <property type="protein sequence ID" value="MCQ4615005.1"/>
    <property type="molecule type" value="Genomic_DNA"/>
</dbReference>
<dbReference type="GO" id="GO:0016740">
    <property type="term" value="F:transferase activity"/>
    <property type="evidence" value="ECO:0007669"/>
    <property type="project" value="UniProtKB-KW"/>
</dbReference>
<evidence type="ECO:0000313" key="9">
    <source>
        <dbReference type="Proteomes" id="UP001205080"/>
    </source>
</evidence>
<dbReference type="Pfam" id="PF04464">
    <property type="entry name" value="Glyphos_transf"/>
    <property type="match status" value="1"/>
</dbReference>
<feature type="domain" description="Glycosyltransferase 2-like" evidence="7">
    <location>
        <begin position="42"/>
        <end position="170"/>
    </location>
</feature>
<dbReference type="Gene3D" id="3.40.50.12580">
    <property type="match status" value="1"/>
</dbReference>
<dbReference type="InterPro" id="IPR029044">
    <property type="entry name" value="Nucleotide-diphossugar_trans"/>
</dbReference>
<dbReference type="InterPro" id="IPR051612">
    <property type="entry name" value="Teichoic_Acid_Biosynth"/>
</dbReference>
<name>A0ABD4TUK6_9CORY</name>
<evidence type="ECO:0000256" key="3">
    <source>
        <dbReference type="ARBA" id="ARBA00022475"/>
    </source>
</evidence>
<comment type="similarity">
    <text evidence="2">Belongs to the CDP-glycerol glycerophosphotransferase family.</text>
</comment>
<dbReference type="Proteomes" id="UP001205080">
    <property type="component" value="Unassembled WGS sequence"/>
</dbReference>
<dbReference type="SUPFAM" id="SSF53448">
    <property type="entry name" value="Nucleotide-diphospho-sugar transferases"/>
    <property type="match status" value="1"/>
</dbReference>
<dbReference type="Gene3D" id="3.40.50.11820">
    <property type="match status" value="1"/>
</dbReference>
<dbReference type="Gene3D" id="3.90.550.10">
    <property type="entry name" value="Spore Coat Polysaccharide Biosynthesis Protein SpsA, Chain A"/>
    <property type="match status" value="1"/>
</dbReference>
<dbReference type="RefSeq" id="WP_256001315.1">
    <property type="nucleotide sequence ID" value="NZ_JAGPYW010000014.1"/>
</dbReference>
<keyword evidence="5" id="KW-0777">Teichoic acid biosynthesis</keyword>
<protein>
    <submittedName>
        <fullName evidence="8">CDP-glycerol glycerophosphotransferase family protein</fullName>
    </submittedName>
</protein>
<dbReference type="CDD" id="cd00761">
    <property type="entry name" value="Glyco_tranf_GTA_type"/>
    <property type="match status" value="1"/>
</dbReference>
<dbReference type="PANTHER" id="PTHR37316:SF3">
    <property type="entry name" value="TEICHOIC ACID GLYCEROL-PHOSPHATE TRANSFERASE"/>
    <property type="match status" value="1"/>
</dbReference>
<dbReference type="PANTHER" id="PTHR37316">
    <property type="entry name" value="TEICHOIC ACID GLYCEROL-PHOSPHATE PRIMASE"/>
    <property type="match status" value="1"/>
</dbReference>
<keyword evidence="3" id="KW-1003">Cell membrane</keyword>
<proteinExistence type="inferred from homology"/>
<evidence type="ECO:0000256" key="4">
    <source>
        <dbReference type="ARBA" id="ARBA00022679"/>
    </source>
</evidence>
<dbReference type="InterPro" id="IPR043148">
    <property type="entry name" value="TagF_C"/>
</dbReference>
<comment type="subcellular location">
    <subcellularLocation>
        <location evidence="1">Cell membrane</location>
        <topology evidence="1">Peripheral membrane protein</topology>
    </subcellularLocation>
</comment>
<reference evidence="8 9" key="1">
    <citation type="submission" date="2021-04" db="EMBL/GenBank/DDBJ databases">
        <title>Corynebacterium genitalium sp. nov. and Corynebacterium genitalium sp. nov., two new species of the genus Corynebacterium.</title>
        <authorList>
            <person name="Jaen-Luchoro D."/>
            <person name="Pinyeiro-Iglesias B."/>
            <person name="Al-Shaer S."/>
            <person name="Karlsson R."/>
            <person name="Gonzales-Siles L."/>
            <person name="Cardew S."/>
            <person name="Jensie-Markopolous S."/>
            <person name="Ohlen M."/>
            <person name="Inganas E."/>
            <person name="Moore E.R.B."/>
        </authorList>
    </citation>
    <scope>NUCLEOTIDE SEQUENCE [LARGE SCALE GENOMIC DNA]</scope>
    <source>
        <strain evidence="8 9">CCUG 55013</strain>
    </source>
</reference>
<dbReference type="InterPro" id="IPR001173">
    <property type="entry name" value="Glyco_trans_2-like"/>
</dbReference>
<keyword evidence="4" id="KW-0808">Transferase</keyword>
<dbReference type="InterPro" id="IPR007554">
    <property type="entry name" value="Glycerophosphate_synth"/>
</dbReference>
<evidence type="ECO:0000256" key="2">
    <source>
        <dbReference type="ARBA" id="ARBA00010488"/>
    </source>
</evidence>
<evidence type="ECO:0000313" key="8">
    <source>
        <dbReference type="EMBL" id="MCQ4615005.1"/>
    </source>
</evidence>
<dbReference type="Pfam" id="PF00535">
    <property type="entry name" value="Glycos_transf_2"/>
    <property type="match status" value="1"/>
</dbReference>
<accession>A0ABD4TUK6</accession>
<sequence length="1133" mass="128126">MKLSKFKPAVQYVHDLRRWARQTRYAQSWLNLTPPKDNPTLSIVIPCYNASRWILTLVHSIQAQGIDDLEILVIDDNSTDQSATILKYLALLDRRIRVIPGEGRGPGAARNLGVSLAKGNYLAFADADDLVLPGAYKAMLASITETGSDFVFGGYVRHRNSSVSRPQIVERTHQRTIKRVNAQSFPQAFEEPVLWNKVFKKSFWDRHIGDMPTELNYEDQLPVLKAIINATSFDVLKEDVYSWRLSEEGQSRSSAKSSSKDLRDRTEITQIMWQEALQSGAPRELAAFMLERFISRDIPLYAVNAPRKPHGDSFRESLRIFANLLFEWTHDFPEIWNNLPFARRSLIWVLANGSDSDLDEELGLRLETNSGYAFTSSGAPAPECLPRVKGLPAELLRARKVDLPTRAKIQSLQWLDANTCRLRIRAFMAGVAPDEVNLNVFILEASEVDSDTPDPNITDGVSPVPIEQVIDTRNDAEVRDPWHNRQANSFEFTVSLDKLDKVSFAVKCDWYGFTTISYLRASTDPSTNIPSPIGQNSRWTVTPKRGIGGKRFELHRQTADENSLVLANYMVSASRITTFAHPADAPSIISKSTTRMKPLGYQRLLGWAKTAPLMHNHRPLIFDVLHVQEANSVERLIIEHDIFGNAMVNFKATRVVIDEASLHGSRLVISGRSSSSYLKPTLWLSSSSSVLKASTTWRGQQFTAEFALTSLRAKSYFLRWSHLPNNRFTKAAVEPGRLAANTFIEGTVRSVLVEPRINGTTAFFILPPRDIAYNTSWEIYRGIPKQSQPLLRGIFFESFSGKNAADNPGAICEYLIHQIGQIPLWVSVRDEQTKVPDGAIPVITGSDDWYDKLTRSKIIIGNDNFPLWFRKREGQYWLQTWHGTPIKRLLFDAHPNFVGLSYRRLMRRQATDWDLLLAQTTRAGKLIGGSALYKGEVMVGEYPRNIKLARGLNDVEGLKRKLDIPLDKPVILWAPTWRYSANGIPFPAALIARKNKAVVLVRSHHMSSITMQGPGVINVSDYPHVEELMAVSDLLISDYSSVLFDFQLTKKPAIIYAPDLKRYRDEERGFYGDWPSDSTHPYAENTKELLSTIELVLENPISRDSELAAQRVESQVENTLERILSWVRAHLEQ</sequence>
<organism evidence="8 9">
    <name type="scientific">Corynebacterium pseudogenitalium</name>
    <dbReference type="NCBI Taxonomy" id="38303"/>
    <lineage>
        <taxon>Bacteria</taxon>
        <taxon>Bacillati</taxon>
        <taxon>Actinomycetota</taxon>
        <taxon>Actinomycetes</taxon>
        <taxon>Mycobacteriales</taxon>
        <taxon>Corynebacteriaceae</taxon>
        <taxon>Corynebacterium</taxon>
    </lineage>
</organism>
<keyword evidence="6" id="KW-0472">Membrane</keyword>
<evidence type="ECO:0000256" key="5">
    <source>
        <dbReference type="ARBA" id="ARBA00022944"/>
    </source>
</evidence>
<gene>
    <name evidence="8" type="ORF">KBX22_09735</name>
</gene>
<comment type="caution">
    <text evidence="8">The sequence shown here is derived from an EMBL/GenBank/DDBJ whole genome shotgun (WGS) entry which is preliminary data.</text>
</comment>
<dbReference type="SUPFAM" id="SSF53756">
    <property type="entry name" value="UDP-Glycosyltransferase/glycogen phosphorylase"/>
    <property type="match status" value="1"/>
</dbReference>
<evidence type="ECO:0000259" key="7">
    <source>
        <dbReference type="Pfam" id="PF00535"/>
    </source>
</evidence>
<dbReference type="GO" id="GO:0019350">
    <property type="term" value="P:teichoic acid biosynthetic process"/>
    <property type="evidence" value="ECO:0007669"/>
    <property type="project" value="UniProtKB-KW"/>
</dbReference>
<dbReference type="InterPro" id="IPR043149">
    <property type="entry name" value="TagF_N"/>
</dbReference>